<keyword evidence="6" id="KW-0378">Hydrolase</keyword>
<dbReference type="Pfam" id="PF00665">
    <property type="entry name" value="rve"/>
    <property type="match status" value="1"/>
</dbReference>
<dbReference type="GO" id="GO:0003964">
    <property type="term" value="F:RNA-directed DNA polymerase activity"/>
    <property type="evidence" value="ECO:0007669"/>
    <property type="project" value="UniProtKB-KW"/>
</dbReference>
<dbReference type="PANTHER" id="PTHR37984">
    <property type="entry name" value="PROTEIN CBG26694"/>
    <property type="match status" value="1"/>
</dbReference>
<evidence type="ECO:0000313" key="10">
    <source>
        <dbReference type="EMBL" id="GJT56730.1"/>
    </source>
</evidence>
<sequence length="904" mass="103685">MLKSTTTIIIIRPFQGDDKLPVVISSSLSALQKASAKPQCTLNPEIPLSSPIHHPSKSSNVPFPSRLRKKKKDDEREKFLSIFKHIHINLPFLEALNQMLKGSKVLKDILSNKAKLENAASSVTLSKECSAAIQKNLPQNKRDPGSFTLPCLIGTMPVKNASADLEASINLMPYSLFLKLGISELKPTKMSIQLADRLIKYPIGICENLLVKIDKFIFLVDFVILEMDEDASVLIILGRPFLTTTRAVIDVHDGKLSLRVGEERVTFNIGKSMKFASSQDDCLYFAYHTDEIMQEQLEDTLDPDCNWIDNEEGDEAEEVQAISFYLRKEPIKPLKRKILENRLKPSVDKPPKVELKALHDHLEYAFLQGDDKLSVVISSSLSTLQKSKLLKEVVKKEVIKLLDAGIIYPTSDSPWVSPVQVVPKKGGMTIVRNEKNELILQRTLTGWRVCIDYRKLNDAIRKDHFPLPFIDQMLERLTGHDYYCFLDGFSGYFQIPNALKDQEKTTFTCLYGTFTYRRMPFGLCNAPGTFQRCMMAIFHELIKYSMEVFMDDFSVFGNWSLPFEMMCDASDYVVGAVLGQRSGKYFKPIYYASKTMTEAQENYTTIEKELLAVVFAFDKFRQYLLLSKTIIYTNHSALQYLFSKQDAKPRLIRWVLILQEFDIKIRDKKGAKNIAADHLFHLENHETKELNEAEIDDRFPNESIMKMNFNLEEPWFADFANYLADDPHLFKVCADQIIRRCLFRKEAKQILHHCHHRPAGGHQGANATARKVFECGFYWPTFYKDAHEFVKACDACQRARNISTRNEMPQNSIQVCEVFDIWGIDFMGPFPTSYRNKYILVAIDYVLKWAEAQALPTNDARMVVKFLKRLFSRFDIPKALISDRGGHFCNHQLEKGIITLWGDS</sequence>
<reference evidence="10" key="2">
    <citation type="submission" date="2022-01" db="EMBL/GenBank/DDBJ databases">
        <authorList>
            <person name="Yamashiro T."/>
            <person name="Shiraishi A."/>
            <person name="Satake H."/>
            <person name="Nakayama K."/>
        </authorList>
    </citation>
    <scope>NUCLEOTIDE SEQUENCE</scope>
</reference>
<dbReference type="CDD" id="cd01647">
    <property type="entry name" value="RT_LTR"/>
    <property type="match status" value="1"/>
</dbReference>
<dbReference type="EMBL" id="BQNB010016871">
    <property type="protein sequence ID" value="GJT56730.1"/>
    <property type="molecule type" value="Genomic_DNA"/>
</dbReference>
<dbReference type="InterPro" id="IPR012337">
    <property type="entry name" value="RNaseH-like_sf"/>
</dbReference>
<dbReference type="Pfam" id="PF17917">
    <property type="entry name" value="RT_RNaseH"/>
    <property type="match status" value="1"/>
</dbReference>
<evidence type="ECO:0000256" key="5">
    <source>
        <dbReference type="ARBA" id="ARBA00022759"/>
    </source>
</evidence>
<dbReference type="Gene3D" id="3.10.20.370">
    <property type="match status" value="1"/>
</dbReference>
<dbReference type="InterPro" id="IPR001584">
    <property type="entry name" value="Integrase_cat-core"/>
</dbReference>
<evidence type="ECO:0000256" key="1">
    <source>
        <dbReference type="ARBA" id="ARBA00012493"/>
    </source>
</evidence>
<dbReference type="Gene3D" id="3.30.420.10">
    <property type="entry name" value="Ribonuclease H-like superfamily/Ribonuclease H"/>
    <property type="match status" value="1"/>
</dbReference>
<keyword evidence="3" id="KW-0548">Nucleotidyltransferase</keyword>
<dbReference type="InterPro" id="IPR041373">
    <property type="entry name" value="RT_RNaseH"/>
</dbReference>
<keyword evidence="2" id="KW-0808">Transferase</keyword>
<dbReference type="EC" id="2.7.7.49" evidence="1"/>
<dbReference type="InterPro" id="IPR021109">
    <property type="entry name" value="Peptidase_aspartic_dom_sf"/>
</dbReference>
<dbReference type="InterPro" id="IPR000477">
    <property type="entry name" value="RT_dom"/>
</dbReference>
<dbReference type="Gene3D" id="3.10.10.10">
    <property type="entry name" value="HIV Type 1 Reverse Transcriptase, subunit A, domain 1"/>
    <property type="match status" value="1"/>
</dbReference>
<dbReference type="Proteomes" id="UP001151760">
    <property type="component" value="Unassembled WGS sequence"/>
</dbReference>
<accession>A0ABQ5F1J2</accession>
<evidence type="ECO:0000256" key="2">
    <source>
        <dbReference type="ARBA" id="ARBA00022679"/>
    </source>
</evidence>
<feature type="domain" description="Integrase catalytic" evidence="9">
    <location>
        <begin position="805"/>
        <end position="904"/>
    </location>
</feature>
<feature type="region of interest" description="Disordered" evidence="8">
    <location>
        <begin position="42"/>
        <end position="70"/>
    </location>
</feature>
<proteinExistence type="predicted"/>
<name>A0ABQ5F1J2_9ASTR</name>
<evidence type="ECO:0000256" key="6">
    <source>
        <dbReference type="ARBA" id="ARBA00022801"/>
    </source>
</evidence>
<evidence type="ECO:0000256" key="8">
    <source>
        <dbReference type="SAM" id="MobiDB-lite"/>
    </source>
</evidence>
<evidence type="ECO:0000256" key="7">
    <source>
        <dbReference type="ARBA" id="ARBA00022918"/>
    </source>
</evidence>
<dbReference type="Gene3D" id="3.30.70.270">
    <property type="match status" value="1"/>
</dbReference>
<dbReference type="Pfam" id="PF17921">
    <property type="entry name" value="Integrase_H2C2"/>
    <property type="match status" value="1"/>
</dbReference>
<dbReference type="CDD" id="cd09274">
    <property type="entry name" value="RNase_HI_RT_Ty3"/>
    <property type="match status" value="1"/>
</dbReference>
<dbReference type="InterPro" id="IPR041588">
    <property type="entry name" value="Integrase_H2C2"/>
</dbReference>
<dbReference type="Pfam" id="PF00078">
    <property type="entry name" value="RVT_1"/>
    <property type="match status" value="1"/>
</dbReference>
<gene>
    <name evidence="10" type="ORF">Tco_0991784</name>
</gene>
<dbReference type="InterPro" id="IPR043502">
    <property type="entry name" value="DNA/RNA_pol_sf"/>
</dbReference>
<evidence type="ECO:0000313" key="11">
    <source>
        <dbReference type="Proteomes" id="UP001151760"/>
    </source>
</evidence>
<protein>
    <recommendedName>
        <fullName evidence="1">RNA-directed DNA polymerase</fullName>
        <ecNumber evidence="1">2.7.7.49</ecNumber>
    </recommendedName>
</protein>
<dbReference type="Gene3D" id="1.10.340.70">
    <property type="match status" value="1"/>
</dbReference>
<dbReference type="CDD" id="cd00303">
    <property type="entry name" value="retropepsin_like"/>
    <property type="match status" value="1"/>
</dbReference>
<dbReference type="InterPro" id="IPR036397">
    <property type="entry name" value="RNaseH_sf"/>
</dbReference>
<organism evidence="10 11">
    <name type="scientific">Tanacetum coccineum</name>
    <dbReference type="NCBI Taxonomy" id="301880"/>
    <lineage>
        <taxon>Eukaryota</taxon>
        <taxon>Viridiplantae</taxon>
        <taxon>Streptophyta</taxon>
        <taxon>Embryophyta</taxon>
        <taxon>Tracheophyta</taxon>
        <taxon>Spermatophyta</taxon>
        <taxon>Magnoliopsida</taxon>
        <taxon>eudicotyledons</taxon>
        <taxon>Gunneridae</taxon>
        <taxon>Pentapetalae</taxon>
        <taxon>asterids</taxon>
        <taxon>campanulids</taxon>
        <taxon>Asterales</taxon>
        <taxon>Asteraceae</taxon>
        <taxon>Asteroideae</taxon>
        <taxon>Anthemideae</taxon>
        <taxon>Anthemidinae</taxon>
        <taxon>Tanacetum</taxon>
    </lineage>
</organism>
<comment type="caution">
    <text evidence="10">The sequence shown here is derived from an EMBL/GenBank/DDBJ whole genome shotgun (WGS) entry which is preliminary data.</text>
</comment>
<dbReference type="PANTHER" id="PTHR37984:SF5">
    <property type="entry name" value="PROTEIN NYNRIN-LIKE"/>
    <property type="match status" value="1"/>
</dbReference>
<dbReference type="InterPro" id="IPR050951">
    <property type="entry name" value="Retrovirus_Pol_polyprotein"/>
</dbReference>
<keyword evidence="5" id="KW-0255">Endonuclease</keyword>
<dbReference type="InterPro" id="IPR043128">
    <property type="entry name" value="Rev_trsase/Diguanyl_cyclase"/>
</dbReference>
<keyword evidence="11" id="KW-1185">Reference proteome</keyword>
<keyword evidence="7 10" id="KW-0695">RNA-directed DNA polymerase</keyword>
<dbReference type="SUPFAM" id="SSF53098">
    <property type="entry name" value="Ribonuclease H-like"/>
    <property type="match status" value="1"/>
</dbReference>
<keyword evidence="4" id="KW-0540">Nuclease</keyword>
<evidence type="ECO:0000259" key="9">
    <source>
        <dbReference type="PROSITE" id="PS50994"/>
    </source>
</evidence>
<dbReference type="Gene3D" id="2.40.70.10">
    <property type="entry name" value="Acid Proteases"/>
    <property type="match status" value="1"/>
</dbReference>
<dbReference type="PROSITE" id="PS50994">
    <property type="entry name" value="INTEGRASE"/>
    <property type="match status" value="1"/>
</dbReference>
<reference evidence="10" key="1">
    <citation type="journal article" date="2022" name="Int. J. Mol. Sci.">
        <title>Draft Genome of Tanacetum Coccineum: Genomic Comparison of Closely Related Tanacetum-Family Plants.</title>
        <authorList>
            <person name="Yamashiro T."/>
            <person name="Shiraishi A."/>
            <person name="Nakayama K."/>
            <person name="Satake H."/>
        </authorList>
    </citation>
    <scope>NUCLEOTIDE SEQUENCE</scope>
</reference>
<evidence type="ECO:0000256" key="3">
    <source>
        <dbReference type="ARBA" id="ARBA00022695"/>
    </source>
</evidence>
<dbReference type="SUPFAM" id="SSF56672">
    <property type="entry name" value="DNA/RNA polymerases"/>
    <property type="match status" value="1"/>
</dbReference>
<evidence type="ECO:0000256" key="4">
    <source>
        <dbReference type="ARBA" id="ARBA00022722"/>
    </source>
</evidence>